<dbReference type="KEGG" id="caul:KCG34_06130"/>
<comment type="caution">
    <text evidence="4">Lacks conserved residue(s) required for the propagation of feature annotation.</text>
</comment>
<evidence type="ECO:0000256" key="3">
    <source>
        <dbReference type="ARBA" id="ARBA00023163"/>
    </source>
</evidence>
<accession>A0A975G233</accession>
<dbReference type="InterPro" id="IPR050109">
    <property type="entry name" value="HTH-type_TetR-like_transc_reg"/>
</dbReference>
<keyword evidence="3" id="KW-0804">Transcription</keyword>
<dbReference type="InterPro" id="IPR009057">
    <property type="entry name" value="Homeodomain-like_sf"/>
</dbReference>
<dbReference type="AlphaFoldDB" id="A0A975G233"/>
<dbReference type="EMBL" id="CP073078">
    <property type="protein sequence ID" value="QUD89455.1"/>
    <property type="molecule type" value="Genomic_DNA"/>
</dbReference>
<dbReference type="SUPFAM" id="SSF46689">
    <property type="entry name" value="Homeodomain-like"/>
    <property type="match status" value="1"/>
</dbReference>
<dbReference type="SUPFAM" id="SSF48498">
    <property type="entry name" value="Tetracyclin repressor-like, C-terminal domain"/>
    <property type="match status" value="1"/>
</dbReference>
<dbReference type="PANTHER" id="PTHR30055:SF220">
    <property type="entry name" value="TETR-FAMILY REGULATORY PROTEIN"/>
    <property type="match status" value="1"/>
</dbReference>
<evidence type="ECO:0000256" key="1">
    <source>
        <dbReference type="ARBA" id="ARBA00023015"/>
    </source>
</evidence>
<evidence type="ECO:0000313" key="6">
    <source>
        <dbReference type="EMBL" id="QUD89455.1"/>
    </source>
</evidence>
<keyword evidence="7" id="KW-1185">Reference proteome</keyword>
<dbReference type="Proteomes" id="UP000676409">
    <property type="component" value="Chromosome"/>
</dbReference>
<evidence type="ECO:0000259" key="5">
    <source>
        <dbReference type="PROSITE" id="PS50977"/>
    </source>
</evidence>
<evidence type="ECO:0000256" key="2">
    <source>
        <dbReference type="ARBA" id="ARBA00023125"/>
    </source>
</evidence>
<dbReference type="Gene3D" id="1.10.357.10">
    <property type="entry name" value="Tetracycline Repressor, domain 2"/>
    <property type="match status" value="1"/>
</dbReference>
<dbReference type="Pfam" id="PF13305">
    <property type="entry name" value="TetR_C_33"/>
    <property type="match status" value="1"/>
</dbReference>
<evidence type="ECO:0000313" key="7">
    <source>
        <dbReference type="Proteomes" id="UP000676409"/>
    </source>
</evidence>
<dbReference type="InterPro" id="IPR025996">
    <property type="entry name" value="MT1864/Rv1816-like_C"/>
</dbReference>
<keyword evidence="2 4" id="KW-0238">DNA-binding</keyword>
<sequence length="167" mass="18143">MRTLAAEAGCSPMTPYRYFKDKDEILAAVRALAFDRFSDALEAAANGSGDSRARSTAVGEAYVRFALENREAYRLMFAMSVSGDERFPDLARARARSNGNMTAYVQAMIDEGALKGDAGAIGQMFWAAIHGVVMLDMTGLLRDGADALRREMMRTLFIGLNAAPARS</sequence>
<feature type="domain" description="HTH tetR-type" evidence="5">
    <location>
        <begin position="1"/>
        <end position="37"/>
    </location>
</feature>
<evidence type="ECO:0000256" key="4">
    <source>
        <dbReference type="PROSITE-ProRule" id="PRU00335"/>
    </source>
</evidence>
<dbReference type="GO" id="GO:0003700">
    <property type="term" value="F:DNA-binding transcription factor activity"/>
    <property type="evidence" value="ECO:0007669"/>
    <property type="project" value="TreeGrafter"/>
</dbReference>
<keyword evidence="1" id="KW-0805">Transcription regulation</keyword>
<organism evidence="6 7">
    <name type="scientific">Phenylobacterium montanum</name>
    <dbReference type="NCBI Taxonomy" id="2823693"/>
    <lineage>
        <taxon>Bacteria</taxon>
        <taxon>Pseudomonadati</taxon>
        <taxon>Pseudomonadota</taxon>
        <taxon>Alphaproteobacteria</taxon>
        <taxon>Caulobacterales</taxon>
        <taxon>Caulobacteraceae</taxon>
        <taxon>Phenylobacterium</taxon>
    </lineage>
</organism>
<protein>
    <submittedName>
        <fullName evidence="6">WHG domain-containing protein</fullName>
    </submittedName>
</protein>
<reference evidence="6" key="1">
    <citation type="submission" date="2021-04" db="EMBL/GenBank/DDBJ databases">
        <title>The complete genome sequence of Caulobacter sp. S6.</title>
        <authorList>
            <person name="Tang Y."/>
            <person name="Ouyang W."/>
            <person name="Liu Q."/>
            <person name="Huang B."/>
            <person name="Guo Z."/>
            <person name="Lei P."/>
        </authorList>
    </citation>
    <scope>NUCLEOTIDE SEQUENCE</scope>
    <source>
        <strain evidence="6">S6</strain>
    </source>
</reference>
<dbReference type="InterPro" id="IPR001647">
    <property type="entry name" value="HTH_TetR"/>
</dbReference>
<gene>
    <name evidence="6" type="ORF">KCG34_06130</name>
</gene>
<dbReference type="PROSITE" id="PS50977">
    <property type="entry name" value="HTH_TETR_2"/>
    <property type="match status" value="1"/>
</dbReference>
<dbReference type="RefSeq" id="WP_211939507.1">
    <property type="nucleotide sequence ID" value="NZ_CP073078.1"/>
</dbReference>
<dbReference type="InterPro" id="IPR036271">
    <property type="entry name" value="Tet_transcr_reg_TetR-rel_C_sf"/>
</dbReference>
<name>A0A975G233_9CAUL</name>
<dbReference type="PANTHER" id="PTHR30055">
    <property type="entry name" value="HTH-TYPE TRANSCRIPTIONAL REGULATOR RUTR"/>
    <property type="match status" value="1"/>
</dbReference>
<dbReference type="GO" id="GO:0000976">
    <property type="term" value="F:transcription cis-regulatory region binding"/>
    <property type="evidence" value="ECO:0007669"/>
    <property type="project" value="TreeGrafter"/>
</dbReference>
<proteinExistence type="predicted"/>